<evidence type="ECO:0000313" key="4">
    <source>
        <dbReference type="Proteomes" id="UP000249065"/>
    </source>
</evidence>
<name>A0A327M4P1_9PROT</name>
<keyword evidence="4" id="KW-1185">Reference proteome</keyword>
<dbReference type="Gene3D" id="3.40.190.10">
    <property type="entry name" value="Periplasmic binding protein-like II"/>
    <property type="match status" value="1"/>
</dbReference>
<dbReference type="Pfam" id="PF03401">
    <property type="entry name" value="TctC"/>
    <property type="match status" value="1"/>
</dbReference>
<protein>
    <submittedName>
        <fullName evidence="3">Tripartite tricarboxylate transporter substrate binding protein</fullName>
    </submittedName>
</protein>
<comment type="similarity">
    <text evidence="1">Belongs to the UPF0065 (bug) family.</text>
</comment>
<dbReference type="Gene3D" id="3.40.190.150">
    <property type="entry name" value="Bordetella uptake gene, domain 1"/>
    <property type="match status" value="1"/>
</dbReference>
<dbReference type="PANTHER" id="PTHR42928:SF5">
    <property type="entry name" value="BLR1237 PROTEIN"/>
    <property type="match status" value="1"/>
</dbReference>
<dbReference type="AlphaFoldDB" id="A0A327M4P1"/>
<comment type="caution">
    <text evidence="3">The sequence shown here is derived from an EMBL/GenBank/DDBJ whole genome shotgun (WGS) entry which is preliminary data.</text>
</comment>
<proteinExistence type="inferred from homology"/>
<keyword evidence="2" id="KW-0732">Signal</keyword>
<sequence length="329" mass="33265">MQAAAMQRRAVLAAGALLAGPLPGRAAGTLPGERPLRLLLGFPAGSGPDVLARLVAEGLKPAAPAGVVVDNRPGAAGLIAAQEAAQAAPADGSLLLLGEVGQLAMAPSTYARLPYDPARDFAAVAALAAADFAFVVLGALPVRDLEAWLRWAAEQRQLSLGTFGAGTPGHFGAAMLAAAAGLAAEPVHFRATGDAMGAVLNNTVQGMFATVAVVAPHVQAGRLTALAVTGPERAPLLPAVPTMAELGRPALGFSAWFGLVAPAAVPGPVLAATEAAVLRAMAEPGLGARLREAGFRPMPLGRAEFAAMMQAERARWAEVVRATGFRAIE</sequence>
<evidence type="ECO:0000256" key="1">
    <source>
        <dbReference type="ARBA" id="ARBA00006987"/>
    </source>
</evidence>
<dbReference type="SUPFAM" id="SSF53850">
    <property type="entry name" value="Periplasmic binding protein-like II"/>
    <property type="match status" value="1"/>
</dbReference>
<organism evidence="3 4">
    <name type="scientific">Roseicella frigidaeris</name>
    <dbReference type="NCBI Taxonomy" id="2230885"/>
    <lineage>
        <taxon>Bacteria</taxon>
        <taxon>Pseudomonadati</taxon>
        <taxon>Pseudomonadota</taxon>
        <taxon>Alphaproteobacteria</taxon>
        <taxon>Acetobacterales</taxon>
        <taxon>Roseomonadaceae</taxon>
        <taxon>Roseicella</taxon>
    </lineage>
</organism>
<dbReference type="Proteomes" id="UP000249065">
    <property type="component" value="Unassembled WGS sequence"/>
</dbReference>
<dbReference type="PANTHER" id="PTHR42928">
    <property type="entry name" value="TRICARBOXYLATE-BINDING PROTEIN"/>
    <property type="match status" value="1"/>
</dbReference>
<accession>A0A327M4P1</accession>
<gene>
    <name evidence="3" type="ORF">DOO78_20245</name>
</gene>
<evidence type="ECO:0000256" key="2">
    <source>
        <dbReference type="SAM" id="SignalP"/>
    </source>
</evidence>
<reference evidence="4" key="1">
    <citation type="submission" date="2018-06" db="EMBL/GenBank/DDBJ databases">
        <authorList>
            <person name="Khan S.A."/>
        </authorList>
    </citation>
    <scope>NUCLEOTIDE SEQUENCE [LARGE SCALE GENOMIC DNA]</scope>
    <source>
        <strain evidence="4">DB-1506</strain>
    </source>
</reference>
<dbReference type="InterPro" id="IPR042100">
    <property type="entry name" value="Bug_dom1"/>
</dbReference>
<dbReference type="EMBL" id="QLIX01000020">
    <property type="protein sequence ID" value="RAI57173.1"/>
    <property type="molecule type" value="Genomic_DNA"/>
</dbReference>
<dbReference type="InterPro" id="IPR005064">
    <property type="entry name" value="BUG"/>
</dbReference>
<feature type="chain" id="PRO_5016388984" evidence="2">
    <location>
        <begin position="27"/>
        <end position="329"/>
    </location>
</feature>
<dbReference type="OrthoDB" id="7248807at2"/>
<dbReference type="CDD" id="cd07012">
    <property type="entry name" value="PBP2_Bug_TTT"/>
    <property type="match status" value="1"/>
</dbReference>
<evidence type="ECO:0000313" key="3">
    <source>
        <dbReference type="EMBL" id="RAI57173.1"/>
    </source>
</evidence>
<feature type="signal peptide" evidence="2">
    <location>
        <begin position="1"/>
        <end position="26"/>
    </location>
</feature>
<dbReference type="PIRSF" id="PIRSF017082">
    <property type="entry name" value="YflP"/>
    <property type="match status" value="1"/>
</dbReference>